<evidence type="ECO:0000256" key="2">
    <source>
        <dbReference type="ARBA" id="ARBA00001936"/>
    </source>
</evidence>
<feature type="transmembrane region" description="Helical" evidence="13">
    <location>
        <begin position="38"/>
        <end position="57"/>
    </location>
</feature>
<dbReference type="PANTHER" id="PTHR45627:SF15">
    <property type="entry name" value="ADENYLATE CYCLASE"/>
    <property type="match status" value="1"/>
</dbReference>
<evidence type="ECO:0000256" key="10">
    <source>
        <dbReference type="ARBA" id="ARBA00022989"/>
    </source>
</evidence>
<organism evidence="15">
    <name type="scientific">Nothobranchius kuhntae</name>
    <name type="common">Beira killifish</name>
    <dbReference type="NCBI Taxonomy" id="321403"/>
    <lineage>
        <taxon>Eukaryota</taxon>
        <taxon>Metazoa</taxon>
        <taxon>Chordata</taxon>
        <taxon>Craniata</taxon>
        <taxon>Vertebrata</taxon>
        <taxon>Euteleostomi</taxon>
        <taxon>Actinopterygii</taxon>
        <taxon>Neopterygii</taxon>
        <taxon>Teleostei</taxon>
        <taxon>Neoteleostei</taxon>
        <taxon>Acanthomorphata</taxon>
        <taxon>Ovalentaria</taxon>
        <taxon>Atherinomorphae</taxon>
        <taxon>Cyprinodontiformes</taxon>
        <taxon>Nothobranchiidae</taxon>
        <taxon>Nothobranchius</taxon>
    </lineage>
</organism>
<dbReference type="Gene3D" id="3.30.70.1230">
    <property type="entry name" value="Nucleotide cyclase"/>
    <property type="match status" value="2"/>
</dbReference>
<reference evidence="15" key="2">
    <citation type="submission" date="2016-06" db="EMBL/GenBank/DDBJ databases">
        <title>The genome of a short-lived fish provides insights into sex chromosome evolution and the genetic control of aging.</title>
        <authorList>
            <person name="Reichwald K."/>
            <person name="Felder M."/>
            <person name="Petzold A."/>
            <person name="Koch P."/>
            <person name="Groth M."/>
            <person name="Platzer M."/>
        </authorList>
    </citation>
    <scope>NUCLEOTIDE SEQUENCE</scope>
    <source>
        <tissue evidence="15">Brain</tissue>
    </source>
</reference>
<evidence type="ECO:0000256" key="4">
    <source>
        <dbReference type="ARBA" id="ARBA00012201"/>
    </source>
</evidence>
<dbReference type="GO" id="GO:0005524">
    <property type="term" value="F:ATP binding"/>
    <property type="evidence" value="ECO:0007669"/>
    <property type="project" value="UniProtKB-KW"/>
</dbReference>
<dbReference type="EMBL" id="HAED01005622">
    <property type="protein sequence ID" value="SBQ91652.1"/>
    <property type="molecule type" value="Transcribed_RNA"/>
</dbReference>
<feature type="transmembrane region" description="Helical" evidence="13">
    <location>
        <begin position="6"/>
        <end position="26"/>
    </location>
</feature>
<dbReference type="AlphaFoldDB" id="A0A1A8I4W8"/>
<comment type="cofactor">
    <cofactor evidence="2">
        <name>Mn(2+)</name>
        <dbReference type="ChEBI" id="CHEBI:29035"/>
    </cofactor>
</comment>
<evidence type="ECO:0000256" key="12">
    <source>
        <dbReference type="ARBA" id="ARBA00023239"/>
    </source>
</evidence>
<dbReference type="GO" id="GO:0006171">
    <property type="term" value="P:cAMP biosynthetic process"/>
    <property type="evidence" value="ECO:0007669"/>
    <property type="project" value="TreeGrafter"/>
</dbReference>
<dbReference type="GO" id="GO:0007189">
    <property type="term" value="P:adenylate cyclase-activating G protein-coupled receptor signaling pathway"/>
    <property type="evidence" value="ECO:0007669"/>
    <property type="project" value="TreeGrafter"/>
</dbReference>
<keyword evidence="12" id="KW-0456">Lyase</keyword>
<dbReference type="SUPFAM" id="SSF55073">
    <property type="entry name" value="Nucleotide cyclase"/>
    <property type="match status" value="1"/>
</dbReference>
<comment type="catalytic activity">
    <reaction evidence="1">
        <text>ATP = 3',5'-cyclic AMP + diphosphate</text>
        <dbReference type="Rhea" id="RHEA:15389"/>
        <dbReference type="ChEBI" id="CHEBI:30616"/>
        <dbReference type="ChEBI" id="CHEBI:33019"/>
        <dbReference type="ChEBI" id="CHEBI:58165"/>
        <dbReference type="EC" id="4.6.1.1"/>
    </reaction>
</comment>
<proteinExistence type="predicted"/>
<dbReference type="CDD" id="cd07302">
    <property type="entry name" value="CHD"/>
    <property type="match status" value="1"/>
</dbReference>
<dbReference type="GO" id="GO:0005886">
    <property type="term" value="C:plasma membrane"/>
    <property type="evidence" value="ECO:0007669"/>
    <property type="project" value="TreeGrafter"/>
</dbReference>
<evidence type="ECO:0000256" key="11">
    <source>
        <dbReference type="ARBA" id="ARBA00023136"/>
    </source>
</evidence>
<dbReference type="SMART" id="SM00044">
    <property type="entry name" value="CYCc"/>
    <property type="match status" value="1"/>
</dbReference>
<feature type="domain" description="Guanylate cyclase" evidence="14">
    <location>
        <begin position="125"/>
        <end position="167"/>
    </location>
</feature>
<dbReference type="EC" id="4.6.1.1" evidence="4"/>
<evidence type="ECO:0000256" key="7">
    <source>
        <dbReference type="ARBA" id="ARBA00022741"/>
    </source>
</evidence>
<evidence type="ECO:0000256" key="3">
    <source>
        <dbReference type="ARBA" id="ARBA00004141"/>
    </source>
</evidence>
<keyword evidence="5 13" id="KW-0812">Transmembrane</keyword>
<dbReference type="GO" id="GO:0046872">
    <property type="term" value="F:metal ion binding"/>
    <property type="evidence" value="ECO:0007669"/>
    <property type="project" value="UniProtKB-KW"/>
</dbReference>
<keyword evidence="6" id="KW-0479">Metal-binding</keyword>
<dbReference type="GO" id="GO:0004016">
    <property type="term" value="F:adenylate cyclase activity"/>
    <property type="evidence" value="ECO:0007669"/>
    <property type="project" value="UniProtKB-EC"/>
</dbReference>
<dbReference type="PANTHER" id="PTHR45627">
    <property type="entry name" value="ADENYLATE CYCLASE TYPE 1"/>
    <property type="match status" value="1"/>
</dbReference>
<keyword evidence="9" id="KW-0460">Magnesium</keyword>
<evidence type="ECO:0000256" key="1">
    <source>
        <dbReference type="ARBA" id="ARBA00001593"/>
    </source>
</evidence>
<evidence type="ECO:0000313" key="15">
    <source>
        <dbReference type="EMBL" id="SBQ91652.1"/>
    </source>
</evidence>
<dbReference type="GO" id="GO:0035556">
    <property type="term" value="P:intracellular signal transduction"/>
    <property type="evidence" value="ECO:0007669"/>
    <property type="project" value="InterPro"/>
</dbReference>
<keyword evidence="10 13" id="KW-1133">Transmembrane helix</keyword>
<dbReference type="InterPro" id="IPR029787">
    <property type="entry name" value="Nucleotide_cyclase"/>
</dbReference>
<evidence type="ECO:0000256" key="8">
    <source>
        <dbReference type="ARBA" id="ARBA00022840"/>
    </source>
</evidence>
<sequence length="325" mass="37234">MVTCTVFLRLSCVLQLVFLLLAAVLYTYVIETHSSYHLCRRGVCLVVMGMFIMAVLYNSRQLEATARLDFLWRLQARKEVEDMKEQRERNECLLLNILPAHVAQHFLERDAYDEELYSQSYERVGVLFASLPGFSDFYERKELAHQHVECLHLLNQIISDFDELLDECYFQEETLKHINMQTGNMFQLRVGIAHGPVIAGVIGATKPQYDIWGLTVNMASRMESTGVSGRIQVPESTSCILVERGFLRQLRGDIHVKGISERHGKVRTYYVSSRDERSSFVERGGGRGFSLNRNTLGAVVYSLVQARKREKLREENGGFHLVEAS</sequence>
<name>A0A1A8I4W8_NOTKU</name>
<dbReference type="InterPro" id="IPR001054">
    <property type="entry name" value="A/G_cyclase"/>
</dbReference>
<dbReference type="PROSITE" id="PS50125">
    <property type="entry name" value="GUANYLATE_CYCLASE_2"/>
    <property type="match status" value="2"/>
</dbReference>
<reference evidence="15" key="1">
    <citation type="submission" date="2016-05" db="EMBL/GenBank/DDBJ databases">
        <authorList>
            <person name="Lavstsen T."/>
            <person name="Jespersen J.S."/>
        </authorList>
    </citation>
    <scope>NUCLEOTIDE SEQUENCE</scope>
    <source>
        <tissue evidence="15">Brain</tissue>
    </source>
</reference>
<keyword evidence="11 13" id="KW-0472">Membrane</keyword>
<evidence type="ECO:0000256" key="9">
    <source>
        <dbReference type="ARBA" id="ARBA00022842"/>
    </source>
</evidence>
<protein>
    <recommendedName>
        <fullName evidence="4">adenylate cyclase</fullName>
        <ecNumber evidence="4">4.6.1.1</ecNumber>
    </recommendedName>
</protein>
<evidence type="ECO:0000256" key="6">
    <source>
        <dbReference type="ARBA" id="ARBA00022723"/>
    </source>
</evidence>
<evidence type="ECO:0000256" key="5">
    <source>
        <dbReference type="ARBA" id="ARBA00022692"/>
    </source>
</evidence>
<dbReference type="Pfam" id="PF00211">
    <property type="entry name" value="Guanylate_cyc"/>
    <property type="match status" value="2"/>
</dbReference>
<feature type="domain" description="Guanylate cyclase" evidence="14">
    <location>
        <begin position="173"/>
        <end position="223"/>
    </location>
</feature>
<accession>A0A1A8I4W8</accession>
<gene>
    <name evidence="15" type="primary">BX323819.1</name>
</gene>
<evidence type="ECO:0000256" key="13">
    <source>
        <dbReference type="SAM" id="Phobius"/>
    </source>
</evidence>
<keyword evidence="7" id="KW-0547">Nucleotide-binding</keyword>
<keyword evidence="8" id="KW-0067">ATP-binding</keyword>
<evidence type="ECO:0000259" key="14">
    <source>
        <dbReference type="PROSITE" id="PS50125"/>
    </source>
</evidence>
<comment type="subcellular location">
    <subcellularLocation>
        <location evidence="3">Membrane</location>
        <topology evidence="3">Multi-pass membrane protein</topology>
    </subcellularLocation>
</comment>